<dbReference type="InterPro" id="IPR037079">
    <property type="entry name" value="AF2212/PG0164-like_sf"/>
</dbReference>
<name>A0A2H0VH68_9BACT</name>
<comment type="caution">
    <text evidence="1">The sequence shown here is derived from an EMBL/GenBank/DDBJ whole genome shotgun (WGS) entry which is preliminary data.</text>
</comment>
<proteinExistence type="predicted"/>
<organism evidence="1 2">
    <name type="scientific">Candidatus Doudnabacteria bacterium CG10_big_fil_rev_8_21_14_0_10_41_10</name>
    <dbReference type="NCBI Taxonomy" id="1974551"/>
    <lineage>
        <taxon>Bacteria</taxon>
        <taxon>Candidatus Doudnaibacteriota</taxon>
    </lineage>
</organism>
<dbReference type="EMBL" id="PFAJ01000006">
    <property type="protein sequence ID" value="PIR97640.1"/>
    <property type="molecule type" value="Genomic_DNA"/>
</dbReference>
<evidence type="ECO:0000313" key="1">
    <source>
        <dbReference type="EMBL" id="PIR97640.1"/>
    </source>
</evidence>
<gene>
    <name evidence="1" type="ORF">COT91_00575</name>
</gene>
<dbReference type="Proteomes" id="UP000230557">
    <property type="component" value="Unassembled WGS sequence"/>
</dbReference>
<dbReference type="Pfam" id="PF08922">
    <property type="entry name" value="DUF1905"/>
    <property type="match status" value="1"/>
</dbReference>
<dbReference type="Gene3D" id="2.40.30.100">
    <property type="entry name" value="AF2212/PG0164-like"/>
    <property type="match status" value="1"/>
</dbReference>
<reference evidence="2" key="1">
    <citation type="submission" date="2017-09" db="EMBL/GenBank/DDBJ databases">
        <title>Depth-based differentiation of microbial function through sediment-hosted aquifers and enrichment of novel symbionts in the deep terrestrial subsurface.</title>
        <authorList>
            <person name="Probst A.J."/>
            <person name="Ladd B."/>
            <person name="Jarett J.K."/>
            <person name="Geller-Mcgrath D.E."/>
            <person name="Sieber C.M.K."/>
            <person name="Emerson J.B."/>
            <person name="Anantharaman K."/>
            <person name="Thomas B.C."/>
            <person name="Malmstrom R."/>
            <person name="Stieglmeier M."/>
            <person name="Klingl A."/>
            <person name="Woyke T."/>
            <person name="Ryan C.M."/>
            <person name="Banfield J.F."/>
        </authorList>
    </citation>
    <scope>NUCLEOTIDE SEQUENCE [LARGE SCALE GENOMIC DNA]</scope>
</reference>
<dbReference type="AlphaFoldDB" id="A0A2H0VH68"/>
<dbReference type="InterPro" id="IPR015018">
    <property type="entry name" value="DUF1905"/>
</dbReference>
<protein>
    <submittedName>
        <fullName evidence="1">DUF1905 domain-containing protein</fullName>
    </submittedName>
</protein>
<evidence type="ECO:0000313" key="2">
    <source>
        <dbReference type="Proteomes" id="UP000230557"/>
    </source>
</evidence>
<accession>A0A2H0VH68</accession>
<dbReference type="SUPFAM" id="SSF141694">
    <property type="entry name" value="AF2212/PG0164-like"/>
    <property type="match status" value="1"/>
</dbReference>
<sequence>MKNPLYQIRGKVWIYPGKTAWHFVNVSKKQSQEIKKLFGEMAGGWGSLPVKVGVDKISWNTSIFPDKKSGKYLLPLKAEIRKKKGIVAGQKISYSIEIRV</sequence>